<reference evidence="2" key="2">
    <citation type="journal article" date="2021" name="Microbiome">
        <title>Successional dynamics and alternative stable states in a saline activated sludge microbial community over 9 years.</title>
        <authorList>
            <person name="Wang Y."/>
            <person name="Ye J."/>
            <person name="Ju F."/>
            <person name="Liu L."/>
            <person name="Boyd J.A."/>
            <person name="Deng Y."/>
            <person name="Parks D.H."/>
            <person name="Jiang X."/>
            <person name="Yin X."/>
            <person name="Woodcroft B.J."/>
            <person name="Tyson G.W."/>
            <person name="Hugenholtz P."/>
            <person name="Polz M.F."/>
            <person name="Zhang T."/>
        </authorList>
    </citation>
    <scope>NUCLEOTIDE SEQUENCE</scope>
    <source>
        <strain evidence="2">HKST-UBA80</strain>
    </source>
</reference>
<organism evidence="2 3">
    <name type="scientific">candidate division WWE3 bacterium</name>
    <dbReference type="NCBI Taxonomy" id="2053526"/>
    <lineage>
        <taxon>Bacteria</taxon>
        <taxon>Katanobacteria</taxon>
    </lineage>
</organism>
<accession>A0A955DZZ6</accession>
<feature type="transmembrane region" description="Helical" evidence="1">
    <location>
        <begin position="35"/>
        <end position="56"/>
    </location>
</feature>
<evidence type="ECO:0000313" key="3">
    <source>
        <dbReference type="Proteomes" id="UP000714817"/>
    </source>
</evidence>
<protein>
    <submittedName>
        <fullName evidence="2">Uncharacterized protein</fullName>
    </submittedName>
</protein>
<dbReference type="Proteomes" id="UP000714817">
    <property type="component" value="Unassembled WGS sequence"/>
</dbReference>
<proteinExistence type="predicted"/>
<comment type="caution">
    <text evidence="2">The sequence shown here is derived from an EMBL/GenBank/DDBJ whole genome shotgun (WGS) entry which is preliminary data.</text>
</comment>
<gene>
    <name evidence="2" type="ORF">KDA10_02200</name>
</gene>
<feature type="transmembrane region" description="Helical" evidence="1">
    <location>
        <begin position="6"/>
        <end position="23"/>
    </location>
</feature>
<reference evidence="2" key="1">
    <citation type="submission" date="2020-04" db="EMBL/GenBank/DDBJ databases">
        <authorList>
            <person name="Zhang T."/>
        </authorList>
    </citation>
    <scope>NUCLEOTIDE SEQUENCE</scope>
    <source>
        <strain evidence="2">HKST-UBA80</strain>
    </source>
</reference>
<sequence length="97" mass="11023">MPKFLYTLTVVILVSWLTLLTYMKTVPPKNIPAALLWGILFFITTYSTTSVLVYIFNKGKKSDKTDRELYRQGLRASTAIALILTLTITIKIVLKLI</sequence>
<keyword evidence="1" id="KW-0472">Membrane</keyword>
<name>A0A955DZZ6_UNCKA</name>
<evidence type="ECO:0000256" key="1">
    <source>
        <dbReference type="SAM" id="Phobius"/>
    </source>
</evidence>
<evidence type="ECO:0000313" key="2">
    <source>
        <dbReference type="EMBL" id="MCA9302152.1"/>
    </source>
</evidence>
<feature type="transmembrane region" description="Helical" evidence="1">
    <location>
        <begin position="76"/>
        <end position="94"/>
    </location>
</feature>
<keyword evidence="1" id="KW-0812">Transmembrane</keyword>
<dbReference type="AlphaFoldDB" id="A0A955DZZ6"/>
<dbReference type="EMBL" id="JAGQNY010000007">
    <property type="protein sequence ID" value="MCA9302152.1"/>
    <property type="molecule type" value="Genomic_DNA"/>
</dbReference>
<keyword evidence="1" id="KW-1133">Transmembrane helix</keyword>